<keyword evidence="8" id="KW-1185">Reference proteome</keyword>
<evidence type="ECO:0000256" key="3">
    <source>
        <dbReference type="ARBA" id="ARBA00023159"/>
    </source>
</evidence>
<dbReference type="AlphaFoldDB" id="A0A371PH42"/>
<dbReference type="InterPro" id="IPR050397">
    <property type="entry name" value="Env_Response_Regulators"/>
</dbReference>
<keyword evidence="2" id="KW-0238">DNA-binding</keyword>
<dbReference type="CDD" id="cd00038">
    <property type="entry name" value="CAP_ED"/>
    <property type="match status" value="1"/>
</dbReference>
<dbReference type="EMBL" id="QUBQ01000001">
    <property type="protein sequence ID" value="REK75556.1"/>
    <property type="molecule type" value="Genomic_DNA"/>
</dbReference>
<dbReference type="Pfam" id="PF13545">
    <property type="entry name" value="HTH_Crp_2"/>
    <property type="match status" value="1"/>
</dbReference>
<evidence type="ECO:0000256" key="4">
    <source>
        <dbReference type="ARBA" id="ARBA00023163"/>
    </source>
</evidence>
<dbReference type="SUPFAM" id="SSF46785">
    <property type="entry name" value="Winged helix' DNA-binding domain"/>
    <property type="match status" value="1"/>
</dbReference>
<evidence type="ECO:0000256" key="1">
    <source>
        <dbReference type="ARBA" id="ARBA00023015"/>
    </source>
</evidence>
<evidence type="ECO:0000259" key="6">
    <source>
        <dbReference type="PROSITE" id="PS51063"/>
    </source>
</evidence>
<dbReference type="Gene3D" id="2.60.120.10">
    <property type="entry name" value="Jelly Rolls"/>
    <property type="match status" value="1"/>
</dbReference>
<organism evidence="7 8">
    <name type="scientific">Paenibacillus paeoniae</name>
    <dbReference type="NCBI Taxonomy" id="2292705"/>
    <lineage>
        <taxon>Bacteria</taxon>
        <taxon>Bacillati</taxon>
        <taxon>Bacillota</taxon>
        <taxon>Bacilli</taxon>
        <taxon>Bacillales</taxon>
        <taxon>Paenibacillaceae</taxon>
        <taxon>Paenibacillus</taxon>
    </lineage>
</organism>
<dbReference type="RefSeq" id="WP_116041910.1">
    <property type="nucleotide sequence ID" value="NZ_QUBQ01000001.1"/>
</dbReference>
<accession>A0A371PH42</accession>
<dbReference type="GO" id="GO:0003677">
    <property type="term" value="F:DNA binding"/>
    <property type="evidence" value="ECO:0007669"/>
    <property type="project" value="UniProtKB-KW"/>
</dbReference>
<dbReference type="PROSITE" id="PS50042">
    <property type="entry name" value="CNMP_BINDING_3"/>
    <property type="match status" value="1"/>
</dbReference>
<protein>
    <submittedName>
        <fullName evidence="7">Crp/Fnr family transcriptional regulator</fullName>
    </submittedName>
</protein>
<evidence type="ECO:0000259" key="5">
    <source>
        <dbReference type="PROSITE" id="PS50042"/>
    </source>
</evidence>
<evidence type="ECO:0000313" key="7">
    <source>
        <dbReference type="EMBL" id="REK75556.1"/>
    </source>
</evidence>
<dbReference type="SMART" id="SM00100">
    <property type="entry name" value="cNMP"/>
    <property type="match status" value="1"/>
</dbReference>
<name>A0A371PH42_9BACL</name>
<gene>
    <name evidence="7" type="ORF">DX130_00215</name>
</gene>
<keyword evidence="1" id="KW-0805">Transcription regulation</keyword>
<dbReference type="InterPro" id="IPR012318">
    <property type="entry name" value="HTH_CRP"/>
</dbReference>
<dbReference type="GO" id="GO:0005829">
    <property type="term" value="C:cytosol"/>
    <property type="evidence" value="ECO:0007669"/>
    <property type="project" value="TreeGrafter"/>
</dbReference>
<dbReference type="InterPro" id="IPR014710">
    <property type="entry name" value="RmlC-like_jellyroll"/>
</dbReference>
<evidence type="ECO:0000256" key="2">
    <source>
        <dbReference type="ARBA" id="ARBA00023125"/>
    </source>
</evidence>
<dbReference type="PROSITE" id="PS51063">
    <property type="entry name" value="HTH_CRP_2"/>
    <property type="match status" value="1"/>
</dbReference>
<dbReference type="SMART" id="SM00419">
    <property type="entry name" value="HTH_CRP"/>
    <property type="match status" value="1"/>
</dbReference>
<dbReference type="PANTHER" id="PTHR24567:SF26">
    <property type="entry name" value="REGULATORY PROTEIN YEIL"/>
    <property type="match status" value="1"/>
</dbReference>
<dbReference type="OrthoDB" id="581021at2"/>
<dbReference type="Proteomes" id="UP000261905">
    <property type="component" value="Unassembled WGS sequence"/>
</dbReference>
<dbReference type="PANTHER" id="PTHR24567">
    <property type="entry name" value="CRP FAMILY TRANSCRIPTIONAL REGULATORY PROTEIN"/>
    <property type="match status" value="1"/>
</dbReference>
<dbReference type="SUPFAM" id="SSF51206">
    <property type="entry name" value="cAMP-binding domain-like"/>
    <property type="match status" value="1"/>
</dbReference>
<dbReference type="InterPro" id="IPR018490">
    <property type="entry name" value="cNMP-bd_dom_sf"/>
</dbReference>
<comment type="caution">
    <text evidence="7">The sequence shown here is derived from an EMBL/GenBank/DDBJ whole genome shotgun (WGS) entry which is preliminary data.</text>
</comment>
<feature type="domain" description="HTH crp-type" evidence="6">
    <location>
        <begin position="149"/>
        <end position="220"/>
    </location>
</feature>
<proteinExistence type="predicted"/>
<evidence type="ECO:0000313" key="8">
    <source>
        <dbReference type="Proteomes" id="UP000261905"/>
    </source>
</evidence>
<sequence>MDKSVLLNMMNNYSWLYEMLEHMPPDLLVHWELWRYYPEEVVCDQGEYPDVFYIVIEGSLKVEHILEDGTVLIIAYLYPGQMISDIEIALMTSYVCRIITETQASALVLKKDIYQKWLLADNHFLLYLTKQLAGKLHETVRKSIDNVSMSLRHKLLRYLYSQVEPINFNQEASFTIPISRDDIASQWGVTLRSVNRVLKELKDREIIYVDKNRIICNEWSRFLLKKELTDMEK</sequence>
<feature type="domain" description="Cyclic nucleotide-binding" evidence="5">
    <location>
        <begin position="36"/>
        <end position="118"/>
    </location>
</feature>
<dbReference type="InterPro" id="IPR036390">
    <property type="entry name" value="WH_DNA-bd_sf"/>
</dbReference>
<dbReference type="InterPro" id="IPR000595">
    <property type="entry name" value="cNMP-bd_dom"/>
</dbReference>
<dbReference type="GO" id="GO:0003700">
    <property type="term" value="F:DNA-binding transcription factor activity"/>
    <property type="evidence" value="ECO:0007669"/>
    <property type="project" value="TreeGrafter"/>
</dbReference>
<dbReference type="Pfam" id="PF00027">
    <property type="entry name" value="cNMP_binding"/>
    <property type="match status" value="1"/>
</dbReference>
<keyword evidence="4" id="KW-0804">Transcription</keyword>
<keyword evidence="3" id="KW-0010">Activator</keyword>
<reference evidence="7 8" key="1">
    <citation type="submission" date="2018-08" db="EMBL/GenBank/DDBJ databases">
        <title>Paenibacillus sp. M4BSY-1, whole genome shotgun sequence.</title>
        <authorList>
            <person name="Tuo L."/>
        </authorList>
    </citation>
    <scope>NUCLEOTIDE SEQUENCE [LARGE SCALE GENOMIC DNA]</scope>
    <source>
        <strain evidence="7 8">M4BSY-1</strain>
    </source>
</reference>